<dbReference type="Pfam" id="PF01535">
    <property type="entry name" value="PPR"/>
    <property type="match status" value="4"/>
</dbReference>
<evidence type="ECO:0000313" key="2">
    <source>
        <dbReference type="EMBL" id="CAF4172519.1"/>
    </source>
</evidence>
<feature type="non-terminal residue" evidence="2">
    <location>
        <position position="1"/>
    </location>
</feature>
<reference evidence="2" key="1">
    <citation type="submission" date="2021-02" db="EMBL/GenBank/DDBJ databases">
        <authorList>
            <person name="Nowell W R."/>
        </authorList>
    </citation>
    <scope>NUCLEOTIDE SEQUENCE</scope>
</reference>
<dbReference type="NCBIfam" id="TIGR00756">
    <property type="entry name" value="PPR"/>
    <property type="match status" value="2"/>
</dbReference>
<dbReference type="SUPFAM" id="SSF48452">
    <property type="entry name" value="TPR-like"/>
    <property type="match status" value="1"/>
</dbReference>
<feature type="repeat" description="PPR" evidence="1">
    <location>
        <begin position="185"/>
        <end position="215"/>
    </location>
</feature>
<dbReference type="EMBL" id="CAJOBD010011796">
    <property type="protein sequence ID" value="CAF4172519.1"/>
    <property type="molecule type" value="Genomic_DNA"/>
</dbReference>
<dbReference type="Proteomes" id="UP000663836">
    <property type="component" value="Unassembled WGS sequence"/>
</dbReference>
<dbReference type="PROSITE" id="PS51257">
    <property type="entry name" value="PROKAR_LIPOPROTEIN"/>
    <property type="match status" value="1"/>
</dbReference>
<proteinExistence type="predicted"/>
<sequence length="232" mass="26866">MPEKVLDLFDQMNIQPDQVVFNTLFSACAQLGNDRAKEIGRKLLQQMPQHFHNDNVLLNSATYMLMKFGDIENAENFFQMMKKKNIITYGAMMKGYVENKMYDKALDLFEQMPLNPNNVIHIIVFNACAQLGNDRAKEIGRKLLDQMPKHFHNDNILLTSAIYMLMKFGDIENAENLFQMIKKKDIITYSAMMKGYVENKMYDKALDLFEQIPFALQNTSYTIIFNACAQLA</sequence>
<dbReference type="InterPro" id="IPR050421">
    <property type="entry name" value="PPR"/>
</dbReference>
<evidence type="ECO:0000313" key="3">
    <source>
        <dbReference type="Proteomes" id="UP000663836"/>
    </source>
</evidence>
<feature type="repeat" description="PPR" evidence="1">
    <location>
        <begin position="85"/>
        <end position="115"/>
    </location>
</feature>
<evidence type="ECO:0000256" key="1">
    <source>
        <dbReference type="PROSITE-ProRule" id="PRU00708"/>
    </source>
</evidence>
<accession>A0A819ZEA3</accession>
<dbReference type="PANTHER" id="PTHR47928">
    <property type="entry name" value="REPEAT-CONTAINING PROTEIN, PUTATIVE-RELATED"/>
    <property type="match status" value="1"/>
</dbReference>
<dbReference type="AlphaFoldDB" id="A0A819ZEA3"/>
<dbReference type="InterPro" id="IPR002885">
    <property type="entry name" value="PPR_rpt"/>
</dbReference>
<comment type="caution">
    <text evidence="2">The sequence shown here is derived from an EMBL/GenBank/DDBJ whole genome shotgun (WGS) entry which is preliminary data.</text>
</comment>
<name>A0A819ZEA3_9BILA</name>
<dbReference type="PANTHER" id="PTHR47928:SF207">
    <property type="entry name" value="PENTATRICOPEPTIDE REPEAT-CONTAINING PROTEIN"/>
    <property type="match status" value="1"/>
</dbReference>
<dbReference type="InterPro" id="IPR011990">
    <property type="entry name" value="TPR-like_helical_dom_sf"/>
</dbReference>
<organism evidence="2 3">
    <name type="scientific">Rotaria sordida</name>
    <dbReference type="NCBI Taxonomy" id="392033"/>
    <lineage>
        <taxon>Eukaryota</taxon>
        <taxon>Metazoa</taxon>
        <taxon>Spiralia</taxon>
        <taxon>Gnathifera</taxon>
        <taxon>Rotifera</taxon>
        <taxon>Eurotatoria</taxon>
        <taxon>Bdelloidea</taxon>
        <taxon>Philodinida</taxon>
        <taxon>Philodinidae</taxon>
        <taxon>Rotaria</taxon>
    </lineage>
</organism>
<protein>
    <recommendedName>
        <fullName evidence="4">Pentatricopeptide repeat-containing protein</fullName>
    </recommendedName>
</protein>
<evidence type="ECO:0008006" key="4">
    <source>
        <dbReference type="Google" id="ProtNLM"/>
    </source>
</evidence>
<dbReference type="Gene3D" id="1.25.40.10">
    <property type="entry name" value="Tetratricopeptide repeat domain"/>
    <property type="match status" value="2"/>
</dbReference>
<gene>
    <name evidence="2" type="ORF">JBS370_LOCUS35081</name>
</gene>
<dbReference type="PROSITE" id="PS51375">
    <property type="entry name" value="PPR"/>
    <property type="match status" value="2"/>
</dbReference>